<evidence type="ECO:0000313" key="13">
    <source>
        <dbReference type="Proteomes" id="UP000633619"/>
    </source>
</evidence>
<dbReference type="Pfam" id="PF01471">
    <property type="entry name" value="PG_binding_1"/>
    <property type="match status" value="2"/>
</dbReference>
<feature type="domain" description="Peptidoglycan binding-like" evidence="10">
    <location>
        <begin position="52"/>
        <end position="105"/>
    </location>
</feature>
<dbReference type="NCBIfam" id="TIGR02869">
    <property type="entry name" value="spore_SleB"/>
    <property type="match status" value="1"/>
</dbReference>
<dbReference type="RefSeq" id="WP_181731964.1">
    <property type="nucleotide sequence ID" value="NZ_JACETT010000016.1"/>
</dbReference>
<evidence type="ECO:0000259" key="11">
    <source>
        <dbReference type="Pfam" id="PF07486"/>
    </source>
</evidence>
<dbReference type="InterPro" id="IPR036365">
    <property type="entry name" value="PGBD-like_sf"/>
</dbReference>
<name>A0A8I1AEU0_THEIN</name>
<comment type="caution">
    <text evidence="12">The sequence shown here is derived from an EMBL/GenBank/DDBJ whole genome shotgun (WGS) entry which is preliminary data.</text>
</comment>
<proteinExistence type="inferred from homology"/>
<keyword evidence="7" id="KW-0961">Cell wall biogenesis/degradation</keyword>
<dbReference type="GO" id="GO:0009847">
    <property type="term" value="P:spore germination"/>
    <property type="evidence" value="ECO:0007669"/>
    <property type="project" value="UniProtKB-UniRule"/>
</dbReference>
<sequence>MVNRVVLKWFASCFLIVSLCLSAWLAPVFAAEPQQISASTAFGDTILKKGARGGDVYELQGRLKLLGFYTGDVDGVFGHRTYLAVRLFQYEFGLKIDGVVGPKTKLKLWQSTKHWRPEMTNQKGPVLKRGNRGGGVWELQGRLKHIGFYTGKWDGYFGERTYRAVRLFQYEFGLKVDGVAGPKTMQKLRKATKNYAPETKWKQPQKSKQVSIPKSSYGLSQNDIQLLAQAVYAEGRGESYIGQVAIAAVILNRLESREFPDTISGIIFQPLAFEAVADGQIWMQPDETAKKAVRDALNGWDPTGGALYYFNPERATSKWIWNRPQIKKIGKHIFTH</sequence>
<feature type="chain" id="PRO_5034126466" description="Spore cortex-lytic enzyme" evidence="9">
    <location>
        <begin position="31"/>
        <end position="336"/>
    </location>
</feature>
<dbReference type="InterPro" id="IPR014224">
    <property type="entry name" value="Spore_cortex_SleB"/>
</dbReference>
<evidence type="ECO:0000256" key="7">
    <source>
        <dbReference type="ARBA" id="ARBA00023316"/>
    </source>
</evidence>
<dbReference type="InterPro" id="IPR011105">
    <property type="entry name" value="Cell_wall_hydrolase_SleB"/>
</dbReference>
<dbReference type="InterPro" id="IPR002477">
    <property type="entry name" value="Peptidoglycan-bd-like"/>
</dbReference>
<dbReference type="EMBL" id="JAECVW010000002">
    <property type="protein sequence ID" value="MBH8594738.1"/>
    <property type="molecule type" value="Genomic_DNA"/>
</dbReference>
<dbReference type="SUPFAM" id="SSF47090">
    <property type="entry name" value="PGBD-like"/>
    <property type="match status" value="2"/>
</dbReference>
<keyword evidence="5" id="KW-0378">Hydrolase</keyword>
<keyword evidence="13" id="KW-1185">Reference proteome</keyword>
<dbReference type="GO" id="GO:0016787">
    <property type="term" value="F:hydrolase activity"/>
    <property type="evidence" value="ECO:0007669"/>
    <property type="project" value="UniProtKB-KW"/>
</dbReference>
<dbReference type="InterPro" id="IPR036366">
    <property type="entry name" value="PGBDSf"/>
</dbReference>
<dbReference type="AlphaFoldDB" id="A0A8I1AEU0"/>
<dbReference type="InterPro" id="IPR042047">
    <property type="entry name" value="SleB_dom1"/>
</dbReference>
<evidence type="ECO:0000259" key="10">
    <source>
        <dbReference type="Pfam" id="PF01471"/>
    </source>
</evidence>
<dbReference type="FunFam" id="1.10.10.2520:FF:000001">
    <property type="entry name" value="Spore cortex-lytic enzyme"/>
    <property type="match status" value="1"/>
</dbReference>
<evidence type="ECO:0000313" key="12">
    <source>
        <dbReference type="EMBL" id="MBH8594738.1"/>
    </source>
</evidence>
<dbReference type="Gene3D" id="1.10.101.10">
    <property type="entry name" value="PGBD-like superfamily/PGBD"/>
    <property type="match status" value="2"/>
</dbReference>
<keyword evidence="6" id="KW-0749">Sporulation</keyword>
<keyword evidence="3" id="KW-0309">Germination</keyword>
<organism evidence="12 13">
    <name type="scientific">Thermoactinomyces intermedius</name>
    <dbReference type="NCBI Taxonomy" id="2024"/>
    <lineage>
        <taxon>Bacteria</taxon>
        <taxon>Bacillati</taxon>
        <taxon>Bacillota</taxon>
        <taxon>Bacilli</taxon>
        <taxon>Bacillales</taxon>
        <taxon>Thermoactinomycetaceae</taxon>
        <taxon>Thermoactinomyces</taxon>
    </lineage>
</organism>
<gene>
    <name evidence="12" type="primary">sleB</name>
    <name evidence="12" type="ORF">I8U20_05265</name>
</gene>
<dbReference type="Gene3D" id="6.20.240.60">
    <property type="match status" value="1"/>
</dbReference>
<dbReference type="Gene3D" id="1.10.10.2520">
    <property type="entry name" value="Cell wall hydrolase SleB, domain 1"/>
    <property type="match status" value="1"/>
</dbReference>
<dbReference type="FunFam" id="6.20.240.60:FF:000001">
    <property type="entry name" value="Spore cortex-lytic enzyme"/>
    <property type="match status" value="1"/>
</dbReference>
<comment type="similarity">
    <text evidence="1">Belongs to the SleB family.</text>
</comment>
<evidence type="ECO:0000256" key="6">
    <source>
        <dbReference type="ARBA" id="ARBA00022969"/>
    </source>
</evidence>
<protein>
    <recommendedName>
        <fullName evidence="2 8">Spore cortex-lytic enzyme</fullName>
    </recommendedName>
</protein>
<dbReference type="GO" id="GO:0071555">
    <property type="term" value="P:cell wall organization"/>
    <property type="evidence" value="ECO:0007669"/>
    <property type="project" value="UniProtKB-KW"/>
</dbReference>
<evidence type="ECO:0000256" key="9">
    <source>
        <dbReference type="SAM" id="SignalP"/>
    </source>
</evidence>
<feature type="signal peptide" evidence="9">
    <location>
        <begin position="1"/>
        <end position="30"/>
    </location>
</feature>
<dbReference type="Pfam" id="PF07486">
    <property type="entry name" value="Hydrolase_2"/>
    <property type="match status" value="1"/>
</dbReference>
<evidence type="ECO:0000256" key="5">
    <source>
        <dbReference type="ARBA" id="ARBA00022801"/>
    </source>
</evidence>
<feature type="domain" description="Peptidoglycan binding-like" evidence="10">
    <location>
        <begin position="133"/>
        <end position="188"/>
    </location>
</feature>
<evidence type="ECO:0000256" key="3">
    <source>
        <dbReference type="ARBA" id="ARBA00022544"/>
    </source>
</evidence>
<evidence type="ECO:0000256" key="1">
    <source>
        <dbReference type="ARBA" id="ARBA00007010"/>
    </source>
</evidence>
<evidence type="ECO:0000256" key="2">
    <source>
        <dbReference type="ARBA" id="ARBA00018364"/>
    </source>
</evidence>
<dbReference type="Proteomes" id="UP000633619">
    <property type="component" value="Unassembled WGS sequence"/>
</dbReference>
<reference evidence="12 13" key="1">
    <citation type="submission" date="2020-12" db="EMBL/GenBank/DDBJ databases">
        <title>WGS of Thermoactinomyces spp.</title>
        <authorList>
            <person name="Cheng K."/>
        </authorList>
    </citation>
    <scope>NUCLEOTIDE SEQUENCE [LARGE SCALE GENOMIC DNA]</scope>
    <source>
        <strain evidence="13">CICC 10671\DSM 43846</strain>
    </source>
</reference>
<evidence type="ECO:0000256" key="8">
    <source>
        <dbReference type="NCBIfam" id="TIGR02869"/>
    </source>
</evidence>
<keyword evidence="4 9" id="KW-0732">Signal</keyword>
<accession>A0A8I1AEU0</accession>
<evidence type="ECO:0000256" key="4">
    <source>
        <dbReference type="ARBA" id="ARBA00022729"/>
    </source>
</evidence>
<feature type="domain" description="Cell wall hydrolase SleB" evidence="11">
    <location>
        <begin position="237"/>
        <end position="334"/>
    </location>
</feature>
<dbReference type="GO" id="GO:0030435">
    <property type="term" value="P:sporulation resulting in formation of a cellular spore"/>
    <property type="evidence" value="ECO:0007669"/>
    <property type="project" value="UniProtKB-KW"/>
</dbReference>